<protein>
    <submittedName>
        <fullName evidence="1">Uncharacterized protein</fullName>
    </submittedName>
</protein>
<dbReference type="AlphaFoldDB" id="A0A5Q6PFJ4"/>
<dbReference type="EMBL" id="VUAA01000019">
    <property type="protein sequence ID" value="KAA1253654.1"/>
    <property type="molecule type" value="Genomic_DNA"/>
</dbReference>
<dbReference type="Proteomes" id="UP000323225">
    <property type="component" value="Unassembled WGS sequence"/>
</dbReference>
<evidence type="ECO:0000313" key="1">
    <source>
        <dbReference type="EMBL" id="KAA1253654.1"/>
    </source>
</evidence>
<sequence length="418" mass="48547">MIKIENELTSDYPITKHALLVIQELVNKNHKTNEQIKILINNDDLRMVKANIRYVSDNESKIPDFWVSSEKNLILSQCIEDVLFKYTKFRNCKHENFVPAISQEGRIFSDGTCTCTNCGIKTTSGFGEKIGTTNTFKVNLSSRKYETRYDWGKSHLQAGESGIVISRRKGSYMTAFFEAFPKVSGFGTFIRGEGKDIDEAEQNAWRKFQKQLACMQHNWNRKVNGIIRTDGYAQCECCGLRASALEPTTKCSKCEKKTSRAFADGFLCDDHLYELTFQDFLNEENRITLEWDDKLKTEKEIQNKNFENFVRAHFMVSLKDSFIANNHRDDEIDDKLMRFSIHYYSQFKRHVFGTRPFEYLQTVPDTDNPDLIYNLKIMQDNVNDIVKQVMDKEENISFERLINGLTPMPGYIKPKDKA</sequence>
<evidence type="ECO:0000313" key="2">
    <source>
        <dbReference type="Proteomes" id="UP000323225"/>
    </source>
</evidence>
<reference evidence="1 2" key="1">
    <citation type="submission" date="2019-09" db="EMBL/GenBank/DDBJ databases">
        <authorList>
            <person name="Kritzky A."/>
            <person name="Schelkanova E.Y."/>
            <person name="Alkhova Z.V."/>
            <person name="Smirnova N.I."/>
        </authorList>
    </citation>
    <scope>NUCLEOTIDE SEQUENCE [LARGE SCALE GENOMIC DNA]</scope>
    <source>
        <strain evidence="1 2">M1526</strain>
    </source>
</reference>
<organism evidence="1 2">
    <name type="scientific">Vibrio cholerae</name>
    <dbReference type="NCBI Taxonomy" id="666"/>
    <lineage>
        <taxon>Bacteria</taxon>
        <taxon>Pseudomonadati</taxon>
        <taxon>Pseudomonadota</taxon>
        <taxon>Gammaproteobacteria</taxon>
        <taxon>Vibrionales</taxon>
        <taxon>Vibrionaceae</taxon>
        <taxon>Vibrio</taxon>
    </lineage>
</organism>
<comment type="caution">
    <text evidence="1">The sequence shown here is derived from an EMBL/GenBank/DDBJ whole genome shotgun (WGS) entry which is preliminary data.</text>
</comment>
<proteinExistence type="predicted"/>
<name>A0A5Q6PFJ4_VIBCL</name>
<gene>
    <name evidence="1" type="ORF">F0M16_16390</name>
</gene>
<accession>A0A5Q6PFJ4</accession>